<dbReference type="AlphaFoldDB" id="D8UL17"/>
<name>D8UL17_VOLCA</name>
<proteinExistence type="predicted"/>
<gene>
    <name evidence="1" type="ORF">VOLCADRAFT_100795</name>
</gene>
<dbReference type="KEGG" id="vcn:VOLCADRAFT_100795"/>
<reference evidence="1 2" key="1">
    <citation type="journal article" date="2010" name="Science">
        <title>Genomic analysis of organismal complexity in the multicellular green alga Volvox carteri.</title>
        <authorList>
            <person name="Prochnik S.E."/>
            <person name="Umen J."/>
            <person name="Nedelcu A.M."/>
            <person name="Hallmann A."/>
            <person name="Miller S.M."/>
            <person name="Nishii I."/>
            <person name="Ferris P."/>
            <person name="Kuo A."/>
            <person name="Mitros T."/>
            <person name="Fritz-Laylin L.K."/>
            <person name="Hellsten U."/>
            <person name="Chapman J."/>
            <person name="Simakov O."/>
            <person name="Rensing S.A."/>
            <person name="Terry A."/>
            <person name="Pangilinan J."/>
            <person name="Kapitonov V."/>
            <person name="Jurka J."/>
            <person name="Salamov A."/>
            <person name="Shapiro H."/>
            <person name="Schmutz J."/>
            <person name="Grimwood J."/>
            <person name="Lindquist E."/>
            <person name="Lucas S."/>
            <person name="Grigoriev I.V."/>
            <person name="Schmitt R."/>
            <person name="Kirk D."/>
            <person name="Rokhsar D.S."/>
        </authorList>
    </citation>
    <scope>NUCLEOTIDE SEQUENCE [LARGE SCALE GENOMIC DNA]</scope>
    <source>
        <strain evidence="2">f. Nagariensis / Eve</strain>
    </source>
</reference>
<protein>
    <submittedName>
        <fullName evidence="1">Uncharacterized protein</fullName>
    </submittedName>
</protein>
<sequence length="106" mass="11661">MRGLHKCGPTAIWLTVSKGSRGGEFWKKLPDAKVYVACFAVFVFSDNKAQAFVNASQDYPNTSQANLAKKSAFRPPRHKPGVLAKVQYCTVFTHPAAAKNEIDAFD</sequence>
<evidence type="ECO:0000313" key="2">
    <source>
        <dbReference type="Proteomes" id="UP000001058"/>
    </source>
</evidence>
<dbReference type="EMBL" id="GL378479">
    <property type="protein sequence ID" value="EFJ39583.1"/>
    <property type="molecule type" value="Genomic_DNA"/>
</dbReference>
<organism evidence="2">
    <name type="scientific">Volvox carteri f. nagariensis</name>
    <dbReference type="NCBI Taxonomy" id="3068"/>
    <lineage>
        <taxon>Eukaryota</taxon>
        <taxon>Viridiplantae</taxon>
        <taxon>Chlorophyta</taxon>
        <taxon>core chlorophytes</taxon>
        <taxon>Chlorophyceae</taxon>
        <taxon>CS clade</taxon>
        <taxon>Chlamydomonadales</taxon>
        <taxon>Volvocaceae</taxon>
        <taxon>Volvox</taxon>
    </lineage>
</organism>
<keyword evidence="2" id="KW-1185">Reference proteome</keyword>
<dbReference type="GeneID" id="9626403"/>
<accession>D8UL17</accession>
<dbReference type="Proteomes" id="UP000001058">
    <property type="component" value="Unassembled WGS sequence"/>
</dbReference>
<evidence type="ECO:0000313" key="1">
    <source>
        <dbReference type="EMBL" id="EFJ39583.1"/>
    </source>
</evidence>
<dbReference type="RefSeq" id="XP_002959355.1">
    <property type="nucleotide sequence ID" value="XM_002959309.1"/>
</dbReference>
<dbReference type="InParanoid" id="D8UL17"/>